<dbReference type="EMBL" id="UOGD01000323">
    <property type="protein sequence ID" value="VAX26089.1"/>
    <property type="molecule type" value="Genomic_DNA"/>
</dbReference>
<feature type="domain" description="DUF559" evidence="2">
    <location>
        <begin position="14"/>
        <end position="127"/>
    </location>
</feature>
<dbReference type="InterPro" id="IPR047216">
    <property type="entry name" value="Endonuclease_DUF559_bact"/>
</dbReference>
<keyword evidence="1" id="KW-0175">Coiled coil</keyword>
<organism evidence="3">
    <name type="scientific">hydrothermal vent metagenome</name>
    <dbReference type="NCBI Taxonomy" id="652676"/>
    <lineage>
        <taxon>unclassified sequences</taxon>
        <taxon>metagenomes</taxon>
        <taxon>ecological metagenomes</taxon>
    </lineage>
</organism>
<dbReference type="PANTHER" id="PTHR38590">
    <property type="entry name" value="BLL0828 PROTEIN"/>
    <property type="match status" value="1"/>
</dbReference>
<dbReference type="SUPFAM" id="SSF52980">
    <property type="entry name" value="Restriction endonuclease-like"/>
    <property type="match status" value="1"/>
</dbReference>
<proteinExistence type="predicted"/>
<dbReference type="Gene3D" id="3.40.960.10">
    <property type="entry name" value="VSR Endonuclease"/>
    <property type="match status" value="1"/>
</dbReference>
<gene>
    <name evidence="3" type="ORF">MNBD_IGNAVI01-850</name>
</gene>
<protein>
    <recommendedName>
        <fullName evidence="2">DUF559 domain-containing protein</fullName>
    </recommendedName>
</protein>
<sequence length="129" mass="15566">MSLSQSKKLRFIAKELCRELRKNSTHSERILWEIVRNRKLNGFKINRQFPIFYDLNGVENFFIADFYCHQKKLVIEIDGGYHQRQIDYDKIRTEIINSLGIKVIRFKNEEIENNLKDVLNKIKNELQYT</sequence>
<name>A0A3B1C7B4_9ZZZZ</name>
<evidence type="ECO:0000259" key="2">
    <source>
        <dbReference type="Pfam" id="PF04480"/>
    </source>
</evidence>
<dbReference type="Pfam" id="PF04480">
    <property type="entry name" value="DUF559"/>
    <property type="match status" value="1"/>
</dbReference>
<dbReference type="AlphaFoldDB" id="A0A3B1C7B4"/>
<feature type="coiled-coil region" evidence="1">
    <location>
        <begin position="101"/>
        <end position="128"/>
    </location>
</feature>
<dbReference type="InterPro" id="IPR011335">
    <property type="entry name" value="Restrct_endonuc-II-like"/>
</dbReference>
<evidence type="ECO:0000313" key="3">
    <source>
        <dbReference type="EMBL" id="VAX26089.1"/>
    </source>
</evidence>
<dbReference type="PANTHER" id="PTHR38590:SF1">
    <property type="entry name" value="BLL0828 PROTEIN"/>
    <property type="match status" value="1"/>
</dbReference>
<dbReference type="InterPro" id="IPR007569">
    <property type="entry name" value="DUF559"/>
</dbReference>
<dbReference type="CDD" id="cd01038">
    <property type="entry name" value="Endonuclease_DUF559"/>
    <property type="match status" value="1"/>
</dbReference>
<reference evidence="3" key="1">
    <citation type="submission" date="2018-06" db="EMBL/GenBank/DDBJ databases">
        <authorList>
            <person name="Zhirakovskaya E."/>
        </authorList>
    </citation>
    <scope>NUCLEOTIDE SEQUENCE</scope>
</reference>
<evidence type="ECO:0000256" key="1">
    <source>
        <dbReference type="SAM" id="Coils"/>
    </source>
</evidence>
<accession>A0A3B1C7B4</accession>